<dbReference type="InterPro" id="IPR023214">
    <property type="entry name" value="HAD_sf"/>
</dbReference>
<gene>
    <name evidence="1" type="ORF">GCM10010315_08750</name>
</gene>
<evidence type="ECO:0000313" key="1">
    <source>
        <dbReference type="EMBL" id="GAA2709907.1"/>
    </source>
</evidence>
<dbReference type="PANTHER" id="PTHR46649:SF4">
    <property type="entry name" value="HALOACID DEHALOGENASE-LIKE HYDROLASE (HAD) SUPERFAMILY PROTEIN"/>
    <property type="match status" value="1"/>
</dbReference>
<dbReference type="Gene3D" id="3.40.50.1000">
    <property type="entry name" value="HAD superfamily/HAD-like"/>
    <property type="match status" value="1"/>
</dbReference>
<dbReference type="SFLD" id="SFLDG01129">
    <property type="entry name" value="C1.5:_HAD__Beta-PGM__Phosphata"/>
    <property type="match status" value="1"/>
</dbReference>
<name>A0ABN3TKW1_9ACTN</name>
<proteinExistence type="predicted"/>
<keyword evidence="1" id="KW-0378">Hydrolase</keyword>
<dbReference type="PRINTS" id="PR00413">
    <property type="entry name" value="HADHALOGNASE"/>
</dbReference>
<organism evidence="1 2">
    <name type="scientific">Streptomyces luteosporeus</name>
    <dbReference type="NCBI Taxonomy" id="173856"/>
    <lineage>
        <taxon>Bacteria</taxon>
        <taxon>Bacillati</taxon>
        <taxon>Actinomycetota</taxon>
        <taxon>Actinomycetes</taxon>
        <taxon>Kitasatosporales</taxon>
        <taxon>Streptomycetaceae</taxon>
        <taxon>Streptomyces</taxon>
    </lineage>
</organism>
<dbReference type="SFLD" id="SFLDS00003">
    <property type="entry name" value="Haloacid_Dehalogenase"/>
    <property type="match status" value="1"/>
</dbReference>
<dbReference type="RefSeq" id="WP_344433338.1">
    <property type="nucleotide sequence ID" value="NZ_BAAASL010000003.1"/>
</dbReference>
<dbReference type="GO" id="GO:0016787">
    <property type="term" value="F:hydrolase activity"/>
    <property type="evidence" value="ECO:0007669"/>
    <property type="project" value="UniProtKB-KW"/>
</dbReference>
<sequence length="233" mass="25120">MSHPKGVLFDFSGTLLCIESTASWLRAALERTGTALPAGEFDGLVRRLREAGAQPGGPLPAEVPGELAAVWARRDSSAEEHRAAYFAMASRVPMPVPGLYEVLYARHMEPGAWRPYADAAAVLGELRRRGVRTAVVSNVGWDLRPVFREHGLDPLVEVYVLSYEHGVQKPDPRLFHAACEALGLPPQEVLMVGDDAVNDGGAARIGCAVHLVEHLPVDRRPDALLPVLEAVGG</sequence>
<dbReference type="EMBL" id="BAAASL010000003">
    <property type="protein sequence ID" value="GAA2709907.1"/>
    <property type="molecule type" value="Genomic_DNA"/>
</dbReference>
<dbReference type="NCBIfam" id="TIGR01549">
    <property type="entry name" value="HAD-SF-IA-v1"/>
    <property type="match status" value="1"/>
</dbReference>
<comment type="caution">
    <text evidence="1">The sequence shown here is derived from an EMBL/GenBank/DDBJ whole genome shotgun (WGS) entry which is preliminary data.</text>
</comment>
<evidence type="ECO:0000313" key="2">
    <source>
        <dbReference type="Proteomes" id="UP001500886"/>
    </source>
</evidence>
<keyword evidence="2" id="KW-1185">Reference proteome</keyword>
<reference evidence="1 2" key="1">
    <citation type="journal article" date="2019" name="Int. J. Syst. Evol. Microbiol.">
        <title>The Global Catalogue of Microorganisms (GCM) 10K type strain sequencing project: providing services to taxonomists for standard genome sequencing and annotation.</title>
        <authorList>
            <consortium name="The Broad Institute Genomics Platform"/>
            <consortium name="The Broad Institute Genome Sequencing Center for Infectious Disease"/>
            <person name="Wu L."/>
            <person name="Ma J."/>
        </authorList>
    </citation>
    <scope>NUCLEOTIDE SEQUENCE [LARGE SCALE GENOMIC DNA]</scope>
    <source>
        <strain evidence="1 2">JCM 4542</strain>
    </source>
</reference>
<accession>A0ABN3TKW1</accession>
<dbReference type="SUPFAM" id="SSF56784">
    <property type="entry name" value="HAD-like"/>
    <property type="match status" value="1"/>
</dbReference>
<dbReference type="InterPro" id="IPR036412">
    <property type="entry name" value="HAD-like_sf"/>
</dbReference>
<dbReference type="Proteomes" id="UP001500886">
    <property type="component" value="Unassembled WGS sequence"/>
</dbReference>
<dbReference type="PANTHER" id="PTHR46649">
    <property type="match status" value="1"/>
</dbReference>
<dbReference type="Pfam" id="PF00702">
    <property type="entry name" value="Hydrolase"/>
    <property type="match status" value="1"/>
</dbReference>
<dbReference type="InterPro" id="IPR006439">
    <property type="entry name" value="HAD-SF_hydro_IA"/>
</dbReference>
<protein>
    <submittedName>
        <fullName evidence="1">HAD-IA family hydrolase</fullName>
    </submittedName>
</protein>
<dbReference type="NCBIfam" id="TIGR01509">
    <property type="entry name" value="HAD-SF-IA-v3"/>
    <property type="match status" value="1"/>
</dbReference>